<feature type="domain" description="SLH" evidence="2">
    <location>
        <begin position="1291"/>
        <end position="1362"/>
    </location>
</feature>
<dbReference type="PROSITE" id="PS51272">
    <property type="entry name" value="SLH"/>
    <property type="match status" value="3"/>
</dbReference>
<organism evidence="3 4">
    <name type="scientific">Paenibacillus curdlanolyticus YK9</name>
    <dbReference type="NCBI Taxonomy" id="717606"/>
    <lineage>
        <taxon>Bacteria</taxon>
        <taxon>Bacillati</taxon>
        <taxon>Bacillota</taxon>
        <taxon>Bacilli</taxon>
        <taxon>Bacillales</taxon>
        <taxon>Paenibacillaceae</taxon>
        <taxon>Paenibacillus</taxon>
    </lineage>
</organism>
<evidence type="ECO:0000256" key="1">
    <source>
        <dbReference type="SAM" id="SignalP"/>
    </source>
</evidence>
<name>E0IEF3_9BACL</name>
<evidence type="ECO:0000259" key="2">
    <source>
        <dbReference type="PROSITE" id="PS51272"/>
    </source>
</evidence>
<evidence type="ECO:0000313" key="4">
    <source>
        <dbReference type="Proteomes" id="UP000005387"/>
    </source>
</evidence>
<evidence type="ECO:0000313" key="3">
    <source>
        <dbReference type="EMBL" id="EFM09041.1"/>
    </source>
</evidence>
<feature type="chain" id="PRO_5003136496" evidence="1">
    <location>
        <begin position="30"/>
        <end position="1363"/>
    </location>
</feature>
<dbReference type="Proteomes" id="UP000005387">
    <property type="component" value="Unassembled WGS sequence"/>
</dbReference>
<dbReference type="InterPro" id="IPR001119">
    <property type="entry name" value="SLH_dom"/>
</dbReference>
<dbReference type="OrthoDB" id="1805600at2"/>
<keyword evidence="4" id="KW-1185">Reference proteome</keyword>
<reference evidence="3 4" key="1">
    <citation type="submission" date="2010-07" db="EMBL/GenBank/DDBJ databases">
        <title>The draft genome of Paenibacillus curdlanolyticus YK9.</title>
        <authorList>
            <consortium name="US DOE Joint Genome Institute (JGI-PGF)"/>
            <person name="Lucas S."/>
            <person name="Copeland A."/>
            <person name="Lapidus A."/>
            <person name="Cheng J.-F."/>
            <person name="Bruce D."/>
            <person name="Goodwin L."/>
            <person name="Pitluck S."/>
            <person name="Land M.L."/>
            <person name="Hauser L."/>
            <person name="Chang Y.-J."/>
            <person name="Jeffries C."/>
            <person name="Anderson I.J."/>
            <person name="Johnson E."/>
            <person name="Loganathan U."/>
            <person name="Mulhopadhyay B."/>
            <person name="Kyrpides N."/>
            <person name="Woyke T.J."/>
        </authorList>
    </citation>
    <scope>NUCLEOTIDE SEQUENCE [LARGE SCALE GENOMIC DNA]</scope>
    <source>
        <strain evidence="3 4">YK9</strain>
    </source>
</reference>
<dbReference type="Pfam" id="PF00395">
    <property type="entry name" value="SLH"/>
    <property type="match status" value="2"/>
</dbReference>
<sequence length="1363" mass="149714">MVKKLGLWLMVFAMIVTLLPLSSANHVNAATGNFNFLGESDDPLQPRVTSDERVTLDGTVTNVNASTITYDVVQVVNTNGNADPVDDQIGQKREDITSNIYVNGFNIQIYNLQLFPGLNRITFKGVQGGGFVSNSIYIDYRNGPVMYNLVASLDGNQFPMKENETTVVQSTTSRGRSSADISISGNAPNAQKVTVIVNNSSRTYEVNSTNGYSFAASPINVLKGKNLVTIKVQNGSQTVETTREIAFYNGDVTFYDVKLSETSTTTAAAELAYSPTFLATTINNLVIKGKVIVPNKYYDDTPTNNVNDPVPHPDPMQPIAISYQLTDRSGGTVTGSVYTPLAAVGNPTVKDAFFVYEYSLPASTFGAGALAFGKTYQLDLKAFNQEKGLNEGTNALFFTLANGTSPYFYQVNYLPGYKLNSPYEQLTGKALEGQNLYELPFAVEILVGNVGNAQQTITATKVQDIVGSTVNLTAADYATKTLVNNFVTRTVNGVPQTFQRVVLEFKKMPFEGTQTLTLNLNGNVATKDVKFTLLFGPYATYKKVFDKMEIQYDSTDTTPATTIVQNALGSLEGEFLNIANPADIRYDSTTAAQTVFMYVNNTQVKLKQNGSGDATKFIANSTTEVMSAMFPGENKIRIVFQGAKNSYEKTISVYLIPTNLPIIPVPNSLGVFPYGNQQPKPLPNDPDFTLNGSVYNTTRDKMNIYGTFDFIDLGKTVGEVTARLSTLVTTVNGVTADKAKDYILKVDSPVLKSPVYWDLNTDFTVVTKDANGADLFTAVARTGRQNDNLSVFYDTDSQSFYFILKDQELNSDGTPSVYNFYAYNSGEAGPRASYRLEVDPTAIPYSIIRPILPAKQIVNQNFVEIIISAPGAKTVTINKQTAEKLKYDSDNDGKIDYEHAFRVYVQGLKAGKNSIKFEISSGTDKTTGTVDVTYAPTNVPGAGFMAPMSNSHKVFDGAINLKFDKGTTLIRTDYNVPSQYKNQVFTGHSLLFGIANSEDGVVDRHEFETLPSNFDAILQSFGTRFKVSFPTRFTKASPTYWIDAGMADDLTTGAYDPLKMGADPYQFPGATGPGGTSIPTYDMRPGDRELLVSKPGTLTLTFDKSMVKEVGTLVTVFRYDIDNKYWENMGGVVDTSKNTITVPFRKFGYYVVGKMVYSFTDMTAHPYARNYLEAIFSKGVMNPAGFDEFGADLYVTRGEFARMVVKALDIPLNYELSKPHFDDVPAIINPDALWDYRYVETAAREGIIRGTQPRTFEPNSYLTREEAAVILARARELKLETDTNKINATLQKTFKDYGNVTFYARASVIAIAKKGYIQGSLIDPNNKKSGSVFEPKSNLLRSDASIIVGKMLADLKRLPKING</sequence>
<feature type="signal peptide" evidence="1">
    <location>
        <begin position="1"/>
        <end position="29"/>
    </location>
</feature>
<feature type="domain" description="SLH" evidence="2">
    <location>
        <begin position="1155"/>
        <end position="1218"/>
    </location>
</feature>
<proteinExistence type="predicted"/>
<dbReference type="RefSeq" id="WP_006040027.1">
    <property type="nucleotide sequence ID" value="NZ_AEDD01000012.1"/>
</dbReference>
<dbReference type="EMBL" id="AEDD01000012">
    <property type="protein sequence ID" value="EFM09041.1"/>
    <property type="molecule type" value="Genomic_DNA"/>
</dbReference>
<accession>E0IEF3</accession>
<protein>
    <submittedName>
        <fullName evidence="3">S-layer domain protein</fullName>
    </submittedName>
</protein>
<keyword evidence="1" id="KW-0732">Signal</keyword>
<gene>
    <name evidence="3" type="ORF">PaecuDRAFT_4044</name>
</gene>
<dbReference type="STRING" id="717606.PaecuDRAFT_4044"/>
<dbReference type="eggNOG" id="COG1984">
    <property type="taxonomic scope" value="Bacteria"/>
</dbReference>
<feature type="domain" description="SLH" evidence="2">
    <location>
        <begin position="1222"/>
        <end position="1285"/>
    </location>
</feature>